<dbReference type="KEGG" id="nsh:GXM_07152"/>
<dbReference type="AlphaFoldDB" id="A0A5P8WA64"/>
<accession>A0A5P8WA64</accession>
<sequence>MALVETKERIQIATITPFSSQTLAVRKSDSNISSSETEEIIPANI</sequence>
<organism evidence="1 2">
    <name type="scientific">Nostoc sphaeroides CCNUC1</name>
    <dbReference type="NCBI Taxonomy" id="2653204"/>
    <lineage>
        <taxon>Bacteria</taxon>
        <taxon>Bacillati</taxon>
        <taxon>Cyanobacteriota</taxon>
        <taxon>Cyanophyceae</taxon>
        <taxon>Nostocales</taxon>
        <taxon>Nostocaceae</taxon>
        <taxon>Nostoc</taxon>
    </lineage>
</organism>
<dbReference type="EMBL" id="CP045227">
    <property type="protein sequence ID" value="QFS49658.1"/>
    <property type="molecule type" value="Genomic_DNA"/>
</dbReference>
<evidence type="ECO:0000313" key="1">
    <source>
        <dbReference type="EMBL" id="QFS49658.1"/>
    </source>
</evidence>
<dbReference type="Proteomes" id="UP000326678">
    <property type="component" value="Chromosome Gxm2"/>
</dbReference>
<name>A0A5P8WA64_9NOSO</name>
<evidence type="ECO:0000313" key="2">
    <source>
        <dbReference type="Proteomes" id="UP000326678"/>
    </source>
</evidence>
<protein>
    <submittedName>
        <fullName evidence="1">Uncharacterized protein</fullName>
    </submittedName>
</protein>
<reference evidence="1 2" key="1">
    <citation type="submission" date="2019-10" db="EMBL/GenBank/DDBJ databases">
        <title>Genomic and transcriptomic insights into the perfect genentic adaptation of a filamentous nitrogen-fixing cyanobacterium to rice fields.</title>
        <authorList>
            <person name="Chen Z."/>
        </authorList>
    </citation>
    <scope>NUCLEOTIDE SEQUENCE [LARGE SCALE GENOMIC DNA]</scope>
    <source>
        <strain evidence="1">CCNUC1</strain>
    </source>
</reference>
<gene>
    <name evidence="1" type="ORF">GXM_07152</name>
</gene>
<keyword evidence="2" id="KW-1185">Reference proteome</keyword>
<proteinExistence type="predicted"/>